<dbReference type="AlphaFoldDB" id="V8PJL6"/>
<sequence>MLFGTNQHLFYKALLGNTINVDAYPDQELNKNAIREIEKNIGLVKMDDIVITSEMIKNKEGTPNCKSIGGGVPAFHPIPLPKSKKLSFLVTKKHNKLWGINNSIKTEDNNPIVMKWIPLDPSLNTMKLMKPLEDSQGLKSGAGNSAALLMNFCEVFHYEIIYLPKQQVGKISDLQPQDRWFETQRNNKALCVVSLRSSNRTKLLENRSRHAIRNQIPKASVYGNIWTAMAALMRSCFGTERKREQLEEKSNETKPWKIEENASLIIFNN</sequence>
<keyword evidence="2" id="KW-1185">Reference proteome</keyword>
<evidence type="ECO:0000313" key="1">
    <source>
        <dbReference type="EMBL" id="ETE74047.1"/>
    </source>
</evidence>
<accession>V8PJL6</accession>
<comment type="caution">
    <text evidence="1">The sequence shown here is derived from an EMBL/GenBank/DDBJ whole genome shotgun (WGS) entry which is preliminary data.</text>
</comment>
<gene>
    <name evidence="1" type="ORF">L345_00116</name>
</gene>
<name>V8PJL6_OPHHA</name>
<dbReference type="EMBL" id="AZIM01000011">
    <property type="protein sequence ID" value="ETE74047.1"/>
    <property type="molecule type" value="Genomic_DNA"/>
</dbReference>
<protein>
    <submittedName>
        <fullName evidence="1">Uncharacterized protein</fullName>
    </submittedName>
</protein>
<organism evidence="1 2">
    <name type="scientific">Ophiophagus hannah</name>
    <name type="common">King cobra</name>
    <name type="synonym">Naja hannah</name>
    <dbReference type="NCBI Taxonomy" id="8665"/>
    <lineage>
        <taxon>Eukaryota</taxon>
        <taxon>Metazoa</taxon>
        <taxon>Chordata</taxon>
        <taxon>Craniata</taxon>
        <taxon>Vertebrata</taxon>
        <taxon>Euteleostomi</taxon>
        <taxon>Lepidosauria</taxon>
        <taxon>Squamata</taxon>
        <taxon>Bifurcata</taxon>
        <taxon>Unidentata</taxon>
        <taxon>Episquamata</taxon>
        <taxon>Toxicofera</taxon>
        <taxon>Serpentes</taxon>
        <taxon>Colubroidea</taxon>
        <taxon>Elapidae</taxon>
        <taxon>Elapinae</taxon>
        <taxon>Ophiophagus</taxon>
    </lineage>
</organism>
<evidence type="ECO:0000313" key="2">
    <source>
        <dbReference type="Proteomes" id="UP000018936"/>
    </source>
</evidence>
<proteinExistence type="predicted"/>
<reference evidence="1 2" key="1">
    <citation type="journal article" date="2013" name="Proc. Natl. Acad. Sci. U.S.A.">
        <title>The king cobra genome reveals dynamic gene evolution and adaptation in the snake venom system.</title>
        <authorList>
            <person name="Vonk F.J."/>
            <person name="Casewell N.R."/>
            <person name="Henkel C.V."/>
            <person name="Heimberg A.M."/>
            <person name="Jansen H.J."/>
            <person name="McCleary R.J."/>
            <person name="Kerkkamp H.M."/>
            <person name="Vos R.A."/>
            <person name="Guerreiro I."/>
            <person name="Calvete J.J."/>
            <person name="Wuster W."/>
            <person name="Woods A.E."/>
            <person name="Logan J.M."/>
            <person name="Harrison R.A."/>
            <person name="Castoe T.A."/>
            <person name="de Koning A.P."/>
            <person name="Pollock D.D."/>
            <person name="Yandell M."/>
            <person name="Calderon D."/>
            <person name="Renjifo C."/>
            <person name="Currier R.B."/>
            <person name="Salgado D."/>
            <person name="Pla D."/>
            <person name="Sanz L."/>
            <person name="Hyder A.S."/>
            <person name="Ribeiro J.M."/>
            <person name="Arntzen J.W."/>
            <person name="van den Thillart G.E."/>
            <person name="Boetzer M."/>
            <person name="Pirovano W."/>
            <person name="Dirks R.P."/>
            <person name="Spaink H.P."/>
            <person name="Duboule D."/>
            <person name="McGlinn E."/>
            <person name="Kini R.M."/>
            <person name="Richardson M.K."/>
        </authorList>
    </citation>
    <scope>NUCLEOTIDE SEQUENCE</scope>
    <source>
        <tissue evidence="1">Blood</tissue>
    </source>
</reference>
<feature type="non-terminal residue" evidence="1">
    <location>
        <position position="1"/>
    </location>
</feature>
<dbReference type="Proteomes" id="UP000018936">
    <property type="component" value="Unassembled WGS sequence"/>
</dbReference>